<organism evidence="8 9">
    <name type="scientific">Tistlia consotensis USBA 355</name>
    <dbReference type="NCBI Taxonomy" id="560819"/>
    <lineage>
        <taxon>Bacteria</taxon>
        <taxon>Pseudomonadati</taxon>
        <taxon>Pseudomonadota</taxon>
        <taxon>Alphaproteobacteria</taxon>
        <taxon>Rhodospirillales</taxon>
        <taxon>Rhodovibrionaceae</taxon>
        <taxon>Tistlia</taxon>
    </lineage>
</organism>
<dbReference type="RefSeq" id="WP_218822960.1">
    <property type="nucleotide sequence ID" value="NZ_FWZX01000033.1"/>
</dbReference>
<keyword evidence="2" id="KW-0444">Lipid biosynthesis</keyword>
<dbReference type="GO" id="GO:0006654">
    <property type="term" value="P:phosphatidic acid biosynthetic process"/>
    <property type="evidence" value="ECO:0007669"/>
    <property type="project" value="TreeGrafter"/>
</dbReference>
<name>A0A1Y6CMJ0_9PROT</name>
<dbReference type="Pfam" id="PF01553">
    <property type="entry name" value="Acyltransferase"/>
    <property type="match status" value="1"/>
</dbReference>
<dbReference type="EMBL" id="FWZX01000033">
    <property type="protein sequence ID" value="SMF74427.1"/>
    <property type="molecule type" value="Genomic_DNA"/>
</dbReference>
<accession>A0A1Y6CMJ0</accession>
<evidence type="ECO:0000256" key="2">
    <source>
        <dbReference type="ARBA" id="ARBA00022516"/>
    </source>
</evidence>
<dbReference type="SUPFAM" id="SSF69593">
    <property type="entry name" value="Glycerol-3-phosphate (1)-acyltransferase"/>
    <property type="match status" value="1"/>
</dbReference>
<dbReference type="STRING" id="560819.SAMN05428998_13320"/>
<keyword evidence="6" id="KW-1133">Transmembrane helix</keyword>
<gene>
    <name evidence="8" type="ORF">SAMN05428998_13320</name>
</gene>
<evidence type="ECO:0000256" key="4">
    <source>
        <dbReference type="ARBA" id="ARBA00023098"/>
    </source>
</evidence>
<evidence type="ECO:0000259" key="7">
    <source>
        <dbReference type="SMART" id="SM00563"/>
    </source>
</evidence>
<dbReference type="PANTHER" id="PTHR10434:SF64">
    <property type="entry name" value="1-ACYL-SN-GLYCEROL-3-PHOSPHATE ACYLTRANSFERASE-RELATED"/>
    <property type="match status" value="1"/>
</dbReference>
<evidence type="ECO:0000313" key="8">
    <source>
        <dbReference type="EMBL" id="SMF74427.1"/>
    </source>
</evidence>
<evidence type="ECO:0000256" key="3">
    <source>
        <dbReference type="ARBA" id="ARBA00022679"/>
    </source>
</evidence>
<keyword evidence="6" id="KW-0472">Membrane</keyword>
<dbReference type="SMART" id="SM00563">
    <property type="entry name" value="PlsC"/>
    <property type="match status" value="1"/>
</dbReference>
<proteinExistence type="predicted"/>
<keyword evidence="6" id="KW-0812">Transmembrane</keyword>
<dbReference type="GO" id="GO:0003841">
    <property type="term" value="F:1-acylglycerol-3-phosphate O-acyltransferase activity"/>
    <property type="evidence" value="ECO:0007669"/>
    <property type="project" value="TreeGrafter"/>
</dbReference>
<evidence type="ECO:0000256" key="6">
    <source>
        <dbReference type="SAM" id="Phobius"/>
    </source>
</evidence>
<dbReference type="AlphaFoldDB" id="A0A1Y6CMJ0"/>
<feature type="transmembrane region" description="Helical" evidence="6">
    <location>
        <begin position="18"/>
        <end position="38"/>
    </location>
</feature>
<reference evidence="8 9" key="1">
    <citation type="submission" date="2017-04" db="EMBL/GenBank/DDBJ databases">
        <authorList>
            <person name="Afonso C.L."/>
            <person name="Miller P.J."/>
            <person name="Scott M.A."/>
            <person name="Spackman E."/>
            <person name="Goraichik I."/>
            <person name="Dimitrov K.M."/>
            <person name="Suarez D.L."/>
            <person name="Swayne D.E."/>
        </authorList>
    </citation>
    <scope>NUCLEOTIDE SEQUENCE [LARGE SCALE GENOMIC DNA]</scope>
    <source>
        <strain evidence="8 9">USBA 355</strain>
    </source>
</reference>
<feature type="domain" description="Phospholipid/glycerol acyltransferase" evidence="7">
    <location>
        <begin position="74"/>
        <end position="189"/>
    </location>
</feature>
<dbReference type="CDD" id="cd07989">
    <property type="entry name" value="LPLAT_AGPAT-like"/>
    <property type="match status" value="1"/>
</dbReference>
<keyword evidence="9" id="KW-1185">Reference proteome</keyword>
<protein>
    <submittedName>
        <fullName evidence="8">Lyso-ornithine lipid acyltransferase</fullName>
    </submittedName>
</protein>
<keyword evidence="3 8" id="KW-0808">Transferase</keyword>
<keyword evidence="4" id="KW-0443">Lipid metabolism</keyword>
<evidence type="ECO:0000313" key="9">
    <source>
        <dbReference type="Proteomes" id="UP000192917"/>
    </source>
</evidence>
<evidence type="ECO:0000256" key="1">
    <source>
        <dbReference type="ARBA" id="ARBA00005189"/>
    </source>
</evidence>
<dbReference type="InterPro" id="IPR002123">
    <property type="entry name" value="Plipid/glycerol_acylTrfase"/>
</dbReference>
<dbReference type="Proteomes" id="UP000192917">
    <property type="component" value="Unassembled WGS sequence"/>
</dbReference>
<evidence type="ECO:0000256" key="5">
    <source>
        <dbReference type="ARBA" id="ARBA00023315"/>
    </source>
</evidence>
<comment type="pathway">
    <text evidence="1">Lipid metabolism.</text>
</comment>
<sequence length="286" mass="32529">MRPAEGYFGSPFLALRRILLFVGLTLALMPVQAVLLLVHARLAKRLPFWYHRQAARCLGIRVERRGRPRRQHPTLYACNHVSYFDITVLGSQLQASFIAKKEVADWPFFGWLAKLQRSVFVDRRRSQSGVQRDEIQRRLEAGDDLILFPEGTSSDGNFVLPFKSALFSVAERRVRDTPLVVQPVSIAYTRLDDVPMGRYLRPYFAWYGDMELGGHLWESLGLGRLTVVVEFHEPVTIEALGSRKALADHCHAIVEAGVARAISGRLPPREKRRRRFGRKRANVAAG</sequence>
<keyword evidence="5 8" id="KW-0012">Acyltransferase</keyword>
<dbReference type="PANTHER" id="PTHR10434">
    <property type="entry name" value="1-ACYL-SN-GLYCEROL-3-PHOSPHATE ACYLTRANSFERASE"/>
    <property type="match status" value="1"/>
</dbReference>